<dbReference type="GO" id="GO:0016020">
    <property type="term" value="C:membrane"/>
    <property type="evidence" value="ECO:0007669"/>
    <property type="project" value="InterPro"/>
</dbReference>
<evidence type="ECO:0000256" key="2">
    <source>
        <dbReference type="ARBA" id="ARBA00022737"/>
    </source>
</evidence>
<dbReference type="SUPFAM" id="SSF56487">
    <property type="entry name" value="SRCR-like"/>
    <property type="match status" value="5"/>
</dbReference>
<feature type="disulfide bond" evidence="4">
    <location>
        <begin position="309"/>
        <end position="319"/>
    </location>
</feature>
<evidence type="ECO:0000256" key="1">
    <source>
        <dbReference type="ARBA" id="ARBA00022729"/>
    </source>
</evidence>
<feature type="disulfide bond" evidence="4">
    <location>
        <begin position="198"/>
        <end position="208"/>
    </location>
</feature>
<feature type="domain" description="SRCR" evidence="6">
    <location>
        <begin position="232"/>
        <end position="338"/>
    </location>
</feature>
<keyword evidence="1 5" id="KW-0732">Signal</keyword>
<dbReference type="InterPro" id="IPR001190">
    <property type="entry name" value="SRCR"/>
</dbReference>
<feature type="disulfide bond" evidence="4">
    <location>
        <begin position="94"/>
        <end position="104"/>
    </location>
</feature>
<feature type="domain" description="SRCR" evidence="6">
    <location>
        <begin position="349"/>
        <end position="447"/>
    </location>
</feature>
<dbReference type="Proteomes" id="UP001347796">
    <property type="component" value="Unassembled WGS sequence"/>
</dbReference>
<keyword evidence="2" id="KW-0677">Repeat</keyword>
<comment type="caution">
    <text evidence="4">Lacks conserved residue(s) required for the propagation of feature annotation.</text>
</comment>
<name>A0AAN8K603_PATCE</name>
<feature type="domain" description="SRCR" evidence="6">
    <location>
        <begin position="24"/>
        <end position="126"/>
    </location>
</feature>
<reference evidence="7 8" key="1">
    <citation type="submission" date="2024-01" db="EMBL/GenBank/DDBJ databases">
        <title>The genome of the rayed Mediterranean limpet Patella caerulea (Linnaeus, 1758).</title>
        <authorList>
            <person name="Anh-Thu Weber A."/>
            <person name="Halstead-Nussloch G."/>
        </authorList>
    </citation>
    <scope>NUCLEOTIDE SEQUENCE [LARGE SCALE GENOMIC DNA]</scope>
    <source>
        <strain evidence="7">AATW-2023a</strain>
        <tissue evidence="7">Whole specimen</tissue>
    </source>
</reference>
<proteinExistence type="predicted"/>
<dbReference type="AlphaFoldDB" id="A0AAN8K603"/>
<dbReference type="EMBL" id="JAZGQO010000006">
    <property type="protein sequence ID" value="KAK6186483.1"/>
    <property type="molecule type" value="Genomic_DNA"/>
</dbReference>
<dbReference type="PROSITE" id="PS50287">
    <property type="entry name" value="SRCR_2"/>
    <property type="match status" value="5"/>
</dbReference>
<evidence type="ECO:0000256" key="4">
    <source>
        <dbReference type="PROSITE-ProRule" id="PRU00196"/>
    </source>
</evidence>
<evidence type="ECO:0000313" key="8">
    <source>
        <dbReference type="Proteomes" id="UP001347796"/>
    </source>
</evidence>
<dbReference type="PANTHER" id="PTHR19331">
    <property type="entry name" value="SCAVENGER RECEPTOR DOMAIN-CONTAINING"/>
    <property type="match status" value="1"/>
</dbReference>
<evidence type="ECO:0000313" key="7">
    <source>
        <dbReference type="EMBL" id="KAK6186483.1"/>
    </source>
</evidence>
<feature type="disulfide bond" evidence="4">
    <location>
        <begin position="415"/>
        <end position="425"/>
    </location>
</feature>
<accession>A0AAN8K603</accession>
<feature type="chain" id="PRO_5042885814" description="SRCR domain-containing protein" evidence="5">
    <location>
        <begin position="22"/>
        <end position="688"/>
    </location>
</feature>
<evidence type="ECO:0000256" key="3">
    <source>
        <dbReference type="ARBA" id="ARBA00023157"/>
    </source>
</evidence>
<dbReference type="Gene3D" id="3.10.250.10">
    <property type="entry name" value="SRCR-like domain"/>
    <property type="match status" value="5"/>
</dbReference>
<feature type="signal peptide" evidence="5">
    <location>
        <begin position="1"/>
        <end position="21"/>
    </location>
</feature>
<comment type="caution">
    <text evidence="7">The sequence shown here is derived from an EMBL/GenBank/DDBJ whole genome shotgun (WGS) entry which is preliminary data.</text>
</comment>
<feature type="domain" description="SRCR" evidence="6">
    <location>
        <begin position="129"/>
        <end position="229"/>
    </location>
</feature>
<dbReference type="Pfam" id="PF00530">
    <property type="entry name" value="SRCR"/>
    <property type="match status" value="5"/>
</dbReference>
<keyword evidence="3 4" id="KW-1015">Disulfide bond</keyword>
<gene>
    <name evidence="7" type="ORF">SNE40_008513</name>
</gene>
<organism evidence="7 8">
    <name type="scientific">Patella caerulea</name>
    <name type="common">Rayed Mediterranean limpet</name>
    <dbReference type="NCBI Taxonomy" id="87958"/>
    <lineage>
        <taxon>Eukaryota</taxon>
        <taxon>Metazoa</taxon>
        <taxon>Spiralia</taxon>
        <taxon>Lophotrochozoa</taxon>
        <taxon>Mollusca</taxon>
        <taxon>Gastropoda</taxon>
        <taxon>Patellogastropoda</taxon>
        <taxon>Patelloidea</taxon>
        <taxon>Patellidae</taxon>
        <taxon>Patella</taxon>
    </lineage>
</organism>
<evidence type="ECO:0000256" key="5">
    <source>
        <dbReference type="SAM" id="SignalP"/>
    </source>
</evidence>
<dbReference type="PANTHER" id="PTHR19331:SF487">
    <property type="entry name" value="SOLUBLE SCAVENGER RECEPTOR CYSTEINE-RICH DOMAIN-CONTAINING PROTEIN SSC5D"/>
    <property type="match status" value="1"/>
</dbReference>
<dbReference type="SMART" id="SM00202">
    <property type="entry name" value="SR"/>
    <property type="match status" value="5"/>
</dbReference>
<evidence type="ECO:0000259" key="6">
    <source>
        <dbReference type="PROSITE" id="PS50287"/>
    </source>
</evidence>
<dbReference type="InterPro" id="IPR036772">
    <property type="entry name" value="SRCR-like_dom_sf"/>
</dbReference>
<protein>
    <recommendedName>
        <fullName evidence="6">SRCR domain-containing protein</fullName>
    </recommendedName>
</protein>
<feature type="disulfide bond" evidence="4">
    <location>
        <begin position="622"/>
        <end position="632"/>
    </location>
</feature>
<feature type="domain" description="SRCR" evidence="6">
    <location>
        <begin position="553"/>
        <end position="653"/>
    </location>
</feature>
<keyword evidence="8" id="KW-1185">Reference proteome</keyword>
<sequence length="688" mass="74964">MLIKFTWFLPVIVLFVTPVHTANVRLDGGFNANEGAIQVKRNDVWKYLCDEETPYFYESLAGDLVCKELGYISAGFSDAIVDPSIGYWKSNITCSPDDVSLMSCNNTGWSETETCETKSYTTIICFKNVKFVDTYHRASIGYVSVYNGNQKEYQTVCQEGFTEATAQVFCKEYGFKSGRISSSSGISNDTMMATIYRCTGSESRLSDCPTVAASASCTNSHPVAEAVCEGDLTITDKVGRLTAGYGVVKVYDDEGETMTLCAEGFNENTAKVVCREQDYGENGALFPYPLNLDDIRTAYKDTLKKSFNCVGTESKLRDCPSTTKQFCPNEIAASVLCKLDSNSTADGVTRINNFFGGRQWGGVEVMYHGIWGSICVDRWNDNAAKVICGTTSTHVKALTRFLGFTDVTWIYDVNCTGKEENLNSCQFSTDGTKFNCSSNHQSVAYCYNDTFEYSLSGGGTNYGYVQVTKDGKTGFVLDSNGAYPNVMAKAACNSLGFNGGLPYQMNETSATYWWTVSTNLQYPSFPRLLPGSATTKPSPVQQKYVSVYCHGNVKLDGSYSKPLEKGGVVQYKYNKFYAICADGFTKTEGDVVCRQLGFPQAVKVNDLLFGSALPVGFHDFKCPKGANSTADCTSRFTGTGAGCTSGKADVECDDGSTEGANGANGANGREIQVSVIFVMMCLVQIVLM</sequence>